<dbReference type="Gene3D" id="3.60.10.10">
    <property type="entry name" value="Endonuclease/exonuclease/phosphatase"/>
    <property type="match status" value="1"/>
</dbReference>
<comment type="caution">
    <text evidence="1">The sequence shown here is derived from an EMBL/GenBank/DDBJ whole genome shotgun (WGS) entry which is preliminary data.</text>
</comment>
<dbReference type="AlphaFoldDB" id="A0A225VA31"/>
<proteinExistence type="predicted"/>
<evidence type="ECO:0000313" key="1">
    <source>
        <dbReference type="EMBL" id="OWZ01728.1"/>
    </source>
</evidence>
<dbReference type="OrthoDB" id="116066at2759"/>
<dbReference type="InterPro" id="IPR036691">
    <property type="entry name" value="Endo/exonu/phosph_ase_sf"/>
</dbReference>
<gene>
    <name evidence="1" type="ORF">PHMEG_00026831</name>
</gene>
<protein>
    <recommendedName>
        <fullName evidence="3">Endonuclease/exonuclease/phosphatase domain-containing protein</fullName>
    </recommendedName>
</protein>
<name>A0A225VA31_9STRA</name>
<keyword evidence="2" id="KW-1185">Reference proteome</keyword>
<evidence type="ECO:0008006" key="3">
    <source>
        <dbReference type="Google" id="ProtNLM"/>
    </source>
</evidence>
<accession>A0A225VA31</accession>
<evidence type="ECO:0000313" key="2">
    <source>
        <dbReference type="Proteomes" id="UP000198211"/>
    </source>
</evidence>
<dbReference type="Proteomes" id="UP000198211">
    <property type="component" value="Unassembled WGS sequence"/>
</dbReference>
<organism evidence="1 2">
    <name type="scientific">Phytophthora megakarya</name>
    <dbReference type="NCBI Taxonomy" id="4795"/>
    <lineage>
        <taxon>Eukaryota</taxon>
        <taxon>Sar</taxon>
        <taxon>Stramenopiles</taxon>
        <taxon>Oomycota</taxon>
        <taxon>Peronosporomycetes</taxon>
        <taxon>Peronosporales</taxon>
        <taxon>Peronosporaceae</taxon>
        <taxon>Phytophthora</taxon>
    </lineage>
</organism>
<sequence>MASRRTQAADIFDAELATTHNKLQRWDVTFVLGDFNAKLGQPRDGKQFVGNWARGYRNRNGHLLADFCELHGLTATNTFFSRMPRILQRENNGVSVTASTIKSATSSVQRPCSNFAQIPTPGVAHSRTPTPGSFATSRDACNEETRLACSRLYYDEDTLTDYQRRLTAALQDDAENRSAASPQDHWDRILRHAYTSVEGSAGYLPAGNKGRMADLL</sequence>
<reference evidence="2" key="1">
    <citation type="submission" date="2017-03" db="EMBL/GenBank/DDBJ databases">
        <title>Phytopthora megakarya and P. palmivora, two closely related causual agents of cacao black pod achieved similar genome size and gene model numbers by different mechanisms.</title>
        <authorList>
            <person name="Ali S."/>
            <person name="Shao J."/>
            <person name="Larry D.J."/>
            <person name="Kronmiller B."/>
            <person name="Shen D."/>
            <person name="Strem M.D."/>
            <person name="Melnick R.L."/>
            <person name="Guiltinan M.J."/>
            <person name="Tyler B.M."/>
            <person name="Meinhardt L.W."/>
            <person name="Bailey B.A."/>
        </authorList>
    </citation>
    <scope>NUCLEOTIDE SEQUENCE [LARGE SCALE GENOMIC DNA]</scope>
    <source>
        <strain evidence="2">zdho120</strain>
    </source>
</reference>
<dbReference type="EMBL" id="NBNE01006637">
    <property type="protein sequence ID" value="OWZ01728.1"/>
    <property type="molecule type" value="Genomic_DNA"/>
</dbReference>